<evidence type="ECO:0000256" key="3">
    <source>
        <dbReference type="ARBA" id="ARBA00022679"/>
    </source>
</evidence>
<dbReference type="PANTHER" id="PTHR21290">
    <property type="entry name" value="SPHINGOMYELIN SYNTHETASE"/>
    <property type="match status" value="1"/>
</dbReference>
<evidence type="ECO:0000313" key="12">
    <source>
        <dbReference type="EMBL" id="TKR82601.1"/>
    </source>
</evidence>
<dbReference type="InterPro" id="IPR001660">
    <property type="entry name" value="SAM"/>
</dbReference>
<evidence type="ECO:0000256" key="1">
    <source>
        <dbReference type="ARBA" id="ARBA00004141"/>
    </source>
</evidence>
<evidence type="ECO:0000313" key="13">
    <source>
        <dbReference type="Proteomes" id="UP000298663"/>
    </source>
</evidence>
<keyword evidence="6 10" id="KW-1133">Transmembrane helix</keyword>
<dbReference type="GO" id="GO:0047493">
    <property type="term" value="F:ceramide cholinephosphotransferase activity"/>
    <property type="evidence" value="ECO:0007669"/>
    <property type="project" value="TreeGrafter"/>
</dbReference>
<dbReference type="STRING" id="34508.A0A4U5NIS0"/>
<evidence type="ECO:0000256" key="6">
    <source>
        <dbReference type="ARBA" id="ARBA00022989"/>
    </source>
</evidence>
<keyword evidence="5" id="KW-0746">Sphingolipid metabolism</keyword>
<gene>
    <name evidence="12" type="ORF">L596_016298</name>
</gene>
<dbReference type="SUPFAM" id="SSF47769">
    <property type="entry name" value="SAM/Pointed domain"/>
    <property type="match status" value="1"/>
</dbReference>
<dbReference type="CDD" id="cd09515">
    <property type="entry name" value="SAM_SGMS1-like"/>
    <property type="match status" value="1"/>
</dbReference>
<dbReference type="PROSITE" id="PS50105">
    <property type="entry name" value="SAM_DOMAIN"/>
    <property type="match status" value="1"/>
</dbReference>
<dbReference type="Proteomes" id="UP000298663">
    <property type="component" value="Unassembled WGS sequence"/>
</dbReference>
<protein>
    <recommendedName>
        <fullName evidence="11">SAM domain-containing protein</fullName>
    </recommendedName>
</protein>
<keyword evidence="4 10" id="KW-0812">Transmembrane</keyword>
<evidence type="ECO:0000256" key="7">
    <source>
        <dbReference type="ARBA" id="ARBA00023098"/>
    </source>
</evidence>
<accession>A0A4U5NIS0</accession>
<feature type="transmembrane region" description="Helical" evidence="10">
    <location>
        <begin position="393"/>
        <end position="411"/>
    </location>
</feature>
<dbReference type="GO" id="GO:0000139">
    <property type="term" value="C:Golgi membrane"/>
    <property type="evidence" value="ECO:0007669"/>
    <property type="project" value="TreeGrafter"/>
</dbReference>
<organism evidence="12 13">
    <name type="scientific">Steinernema carpocapsae</name>
    <name type="common">Entomopathogenic nematode</name>
    <dbReference type="NCBI Taxonomy" id="34508"/>
    <lineage>
        <taxon>Eukaryota</taxon>
        <taxon>Metazoa</taxon>
        <taxon>Ecdysozoa</taxon>
        <taxon>Nematoda</taxon>
        <taxon>Chromadorea</taxon>
        <taxon>Rhabditida</taxon>
        <taxon>Tylenchina</taxon>
        <taxon>Panagrolaimomorpha</taxon>
        <taxon>Strongyloidoidea</taxon>
        <taxon>Steinernematidae</taxon>
        <taxon>Steinernema</taxon>
    </lineage>
</organism>
<reference evidence="12 13" key="1">
    <citation type="journal article" date="2015" name="Genome Biol.">
        <title>Comparative genomics of Steinernema reveals deeply conserved gene regulatory networks.</title>
        <authorList>
            <person name="Dillman A.R."/>
            <person name="Macchietto M."/>
            <person name="Porter C.F."/>
            <person name="Rogers A."/>
            <person name="Williams B."/>
            <person name="Antoshechkin I."/>
            <person name="Lee M.M."/>
            <person name="Goodwin Z."/>
            <person name="Lu X."/>
            <person name="Lewis E.E."/>
            <person name="Goodrich-Blair H."/>
            <person name="Stock S.P."/>
            <person name="Adams B.J."/>
            <person name="Sternberg P.W."/>
            <person name="Mortazavi A."/>
        </authorList>
    </citation>
    <scope>NUCLEOTIDE SEQUENCE [LARGE SCALE GENOMIC DNA]</scope>
    <source>
        <strain evidence="12 13">ALL</strain>
    </source>
</reference>
<evidence type="ECO:0000256" key="9">
    <source>
        <dbReference type="SAM" id="MobiDB-lite"/>
    </source>
</evidence>
<evidence type="ECO:0000256" key="5">
    <source>
        <dbReference type="ARBA" id="ARBA00022919"/>
    </source>
</evidence>
<name>A0A4U5NIS0_STECR</name>
<feature type="compositionally biased region" description="Polar residues" evidence="9">
    <location>
        <begin position="14"/>
        <end position="24"/>
    </location>
</feature>
<dbReference type="OrthoDB" id="422827at2759"/>
<dbReference type="EMBL" id="AZBU02000004">
    <property type="protein sequence ID" value="TKR82601.1"/>
    <property type="molecule type" value="Genomic_DNA"/>
</dbReference>
<comment type="similarity">
    <text evidence="2">Belongs to the sphingomyelin synthase family.</text>
</comment>
<dbReference type="InterPro" id="IPR045221">
    <property type="entry name" value="Sphingomyelin_synth-like"/>
</dbReference>
<feature type="transmembrane region" description="Helical" evidence="10">
    <location>
        <begin position="193"/>
        <end position="214"/>
    </location>
</feature>
<keyword evidence="3" id="KW-0808">Transferase</keyword>
<dbReference type="GO" id="GO:0005886">
    <property type="term" value="C:plasma membrane"/>
    <property type="evidence" value="ECO:0007669"/>
    <property type="project" value="TreeGrafter"/>
</dbReference>
<dbReference type="SMART" id="SM00454">
    <property type="entry name" value="SAM"/>
    <property type="match status" value="1"/>
</dbReference>
<dbReference type="Pfam" id="PF00536">
    <property type="entry name" value="SAM_1"/>
    <property type="match status" value="1"/>
</dbReference>
<evidence type="ECO:0000256" key="4">
    <source>
        <dbReference type="ARBA" id="ARBA00022692"/>
    </source>
</evidence>
<dbReference type="GO" id="GO:0046513">
    <property type="term" value="P:ceramide biosynthetic process"/>
    <property type="evidence" value="ECO:0007669"/>
    <property type="project" value="TreeGrafter"/>
</dbReference>
<dbReference type="GO" id="GO:0033188">
    <property type="term" value="F:sphingomyelin synthase activity"/>
    <property type="evidence" value="ECO:0007669"/>
    <property type="project" value="TreeGrafter"/>
</dbReference>
<dbReference type="Gene3D" id="1.10.150.50">
    <property type="entry name" value="Transcription Factor, Ets-1"/>
    <property type="match status" value="1"/>
</dbReference>
<evidence type="ECO:0000256" key="2">
    <source>
        <dbReference type="ARBA" id="ARBA00005441"/>
    </source>
</evidence>
<feature type="transmembrane region" description="Helical" evidence="10">
    <location>
        <begin position="368"/>
        <end position="387"/>
    </location>
</feature>
<dbReference type="PANTHER" id="PTHR21290:SF25">
    <property type="entry name" value="SPHINGOMYELIN SYNTHASE-RELATED PROTEIN 1"/>
    <property type="match status" value="1"/>
</dbReference>
<keyword evidence="7" id="KW-0443">Lipid metabolism</keyword>
<comment type="caution">
    <text evidence="12">The sequence shown here is derived from an EMBL/GenBank/DDBJ whole genome shotgun (WGS) entry which is preliminary data.</text>
</comment>
<feature type="domain" description="SAM" evidence="11">
    <location>
        <begin position="53"/>
        <end position="119"/>
    </location>
</feature>
<feature type="transmembrane region" description="Helical" evidence="10">
    <location>
        <begin position="237"/>
        <end position="262"/>
    </location>
</feature>
<sequence>MSPMARNGALGNGKHQNGHLNNNIRNRKGGGSSGSCSSTASGVPYAETRTQDWGVEDVHEWLEAQGFSEYSNDIAFTHKIDGETLLQLTEADLRDRPLSITCLGDIKRLSKAIKSLKRADMVLCIDADNGDMVPLASVDTIAVAKKSSIAERVIENLTANDDHEFHRIHLLTREDIIRQVESPDTKNKSMLKLAIAFSYCLLSLLITAFVMVLVHDRVPDMKTYPPLPDIVLDNLPLIPWAFEVCEIIAVCMATFWFGILFFHKERFVIYRFFQLLSCEECSPYRHRFPTPMHHYADYVTFCPGVHLECRAKSYGSFSDKLWQAYHIWSRLGMSIQGVRSCGDYMFSGHTTAITLLNHFITEYTPESWYAVHTFTWVMNLFGVFFILAGHEHYSIDVFIAFYISSRMFLYYHAYAYNHPNLTATDSRVRLWFPLGWFFESGGNGRVKNEYEFPITFGWLYRLKNGAAKRITPPSTPIEFEDVASARKRKGTKKTR</sequence>
<dbReference type="InterPro" id="IPR025749">
    <property type="entry name" value="Sphingomyelin_synth-like_dom"/>
</dbReference>
<evidence type="ECO:0000256" key="8">
    <source>
        <dbReference type="ARBA" id="ARBA00023136"/>
    </source>
</evidence>
<proteinExistence type="inferred from homology"/>
<dbReference type="AlphaFoldDB" id="A0A4U5NIS0"/>
<comment type="subcellular location">
    <subcellularLocation>
        <location evidence="1">Membrane</location>
        <topology evidence="1">Multi-pass membrane protein</topology>
    </subcellularLocation>
</comment>
<evidence type="ECO:0000256" key="10">
    <source>
        <dbReference type="SAM" id="Phobius"/>
    </source>
</evidence>
<evidence type="ECO:0000259" key="11">
    <source>
        <dbReference type="PROSITE" id="PS50105"/>
    </source>
</evidence>
<dbReference type="Pfam" id="PF14360">
    <property type="entry name" value="PAP2_C"/>
    <property type="match status" value="1"/>
</dbReference>
<dbReference type="InterPro" id="IPR013761">
    <property type="entry name" value="SAM/pointed_sf"/>
</dbReference>
<reference evidence="12 13" key="2">
    <citation type="journal article" date="2019" name="G3 (Bethesda)">
        <title>Hybrid Assembly of the Genome of the Entomopathogenic Nematode Steinernema carpocapsae Identifies the X-Chromosome.</title>
        <authorList>
            <person name="Serra L."/>
            <person name="Macchietto M."/>
            <person name="Macias-Munoz A."/>
            <person name="McGill C.J."/>
            <person name="Rodriguez I.M."/>
            <person name="Rodriguez B."/>
            <person name="Murad R."/>
            <person name="Mortazavi A."/>
        </authorList>
    </citation>
    <scope>NUCLEOTIDE SEQUENCE [LARGE SCALE GENOMIC DNA]</scope>
    <source>
        <strain evidence="12 13">ALL</strain>
    </source>
</reference>
<dbReference type="GO" id="GO:0005789">
    <property type="term" value="C:endoplasmic reticulum membrane"/>
    <property type="evidence" value="ECO:0007669"/>
    <property type="project" value="TreeGrafter"/>
</dbReference>
<feature type="region of interest" description="Disordered" evidence="9">
    <location>
        <begin position="1"/>
        <end position="43"/>
    </location>
</feature>
<keyword evidence="8 10" id="KW-0472">Membrane</keyword>
<keyword evidence="13" id="KW-1185">Reference proteome</keyword>